<dbReference type="EMBL" id="BMYJ01000004">
    <property type="protein sequence ID" value="GHC52813.1"/>
    <property type="molecule type" value="Genomic_DNA"/>
</dbReference>
<name>A0A918TK55_9RHOB</name>
<gene>
    <name evidence="1" type="ORF">GCM10007315_14230</name>
</gene>
<sequence length="333" mass="38184">MKQPFLIMSILVRDEADIIEQNLRWHRRQGVDRFVVIDHASTDGTTQVLRRLAREMPIDISRRTDPVVQQAIWTRDLIRKARGKYGHVWHIANDADEFYIPPPGETLKSYLLGQKDNRLLEVPRQNVIFAREDLADHGWRAAPMFESRVTTPAPEGMESPETVVSLPFEYYATNPKVVFQVATLKHLTKGAHRATMDPPCEAMQSALRILHFPFRDAEEFLTSARRLGESAVADIAQNPQKQLSHRYRRWLRMMQQGVPDTVILNEAMPDRARLQHDLAKGLLTPLTPPADLAAALRSGRALSRAFGFQRLLRRLRRKLMPGLRRDSAGKRIL</sequence>
<evidence type="ECO:0000313" key="2">
    <source>
        <dbReference type="Proteomes" id="UP000638981"/>
    </source>
</evidence>
<dbReference type="Proteomes" id="UP000638981">
    <property type="component" value="Unassembled WGS sequence"/>
</dbReference>
<dbReference type="InterPro" id="IPR029044">
    <property type="entry name" value="Nucleotide-diphossugar_trans"/>
</dbReference>
<dbReference type="AlphaFoldDB" id="A0A918TK55"/>
<proteinExistence type="predicted"/>
<dbReference type="SUPFAM" id="SSF53448">
    <property type="entry name" value="Nucleotide-diphospho-sugar transferases"/>
    <property type="match status" value="1"/>
</dbReference>
<keyword evidence="2" id="KW-1185">Reference proteome</keyword>
<evidence type="ECO:0008006" key="3">
    <source>
        <dbReference type="Google" id="ProtNLM"/>
    </source>
</evidence>
<comment type="caution">
    <text evidence="1">The sequence shown here is derived from an EMBL/GenBank/DDBJ whole genome shotgun (WGS) entry which is preliminary data.</text>
</comment>
<dbReference type="Pfam" id="PF13704">
    <property type="entry name" value="Glyco_tranf_2_4"/>
    <property type="match status" value="1"/>
</dbReference>
<reference evidence="1" key="1">
    <citation type="journal article" date="2014" name="Int. J. Syst. Evol. Microbiol.">
        <title>Complete genome sequence of Corynebacterium casei LMG S-19264T (=DSM 44701T), isolated from a smear-ripened cheese.</title>
        <authorList>
            <consortium name="US DOE Joint Genome Institute (JGI-PGF)"/>
            <person name="Walter F."/>
            <person name="Albersmeier A."/>
            <person name="Kalinowski J."/>
            <person name="Ruckert C."/>
        </authorList>
    </citation>
    <scope>NUCLEOTIDE SEQUENCE</scope>
    <source>
        <strain evidence="1">KCTC 23310</strain>
    </source>
</reference>
<organism evidence="1 2">
    <name type="scientific">Neogemmobacter tilapiae</name>
    <dbReference type="NCBI Taxonomy" id="875041"/>
    <lineage>
        <taxon>Bacteria</taxon>
        <taxon>Pseudomonadati</taxon>
        <taxon>Pseudomonadota</taxon>
        <taxon>Alphaproteobacteria</taxon>
        <taxon>Rhodobacterales</taxon>
        <taxon>Paracoccaceae</taxon>
        <taxon>Neogemmobacter</taxon>
    </lineage>
</organism>
<dbReference type="RefSeq" id="WP_189410952.1">
    <property type="nucleotide sequence ID" value="NZ_BMYJ01000004.1"/>
</dbReference>
<dbReference type="CDD" id="cd00761">
    <property type="entry name" value="Glyco_tranf_GTA_type"/>
    <property type="match status" value="1"/>
</dbReference>
<accession>A0A918TK55</accession>
<protein>
    <recommendedName>
        <fullName evidence="3">Glycosyltransferase family 2 protein</fullName>
    </recommendedName>
</protein>
<reference evidence="1" key="2">
    <citation type="submission" date="2020-09" db="EMBL/GenBank/DDBJ databases">
        <authorList>
            <person name="Sun Q."/>
            <person name="Kim S."/>
        </authorList>
    </citation>
    <scope>NUCLEOTIDE SEQUENCE</scope>
    <source>
        <strain evidence="1">KCTC 23310</strain>
    </source>
</reference>
<evidence type="ECO:0000313" key="1">
    <source>
        <dbReference type="EMBL" id="GHC52813.1"/>
    </source>
</evidence>